<dbReference type="InterPro" id="IPR045851">
    <property type="entry name" value="AMP-bd_C_sf"/>
</dbReference>
<dbReference type="Gene3D" id="3.40.50.12780">
    <property type="entry name" value="N-terminal domain of ligase-like"/>
    <property type="match status" value="1"/>
</dbReference>
<dbReference type="CDD" id="cd04433">
    <property type="entry name" value="AFD_class_I"/>
    <property type="match status" value="1"/>
</dbReference>
<dbReference type="Gene3D" id="3.30.300.30">
    <property type="match status" value="1"/>
</dbReference>
<dbReference type="PANTHER" id="PTHR43767">
    <property type="entry name" value="LONG-CHAIN-FATTY-ACID--COA LIGASE"/>
    <property type="match status" value="1"/>
</dbReference>
<dbReference type="InterPro" id="IPR000873">
    <property type="entry name" value="AMP-dep_synth/lig_dom"/>
</dbReference>
<protein>
    <submittedName>
        <fullName evidence="2">AMP-binding protein</fullName>
    </submittedName>
</protein>
<dbReference type="PANTHER" id="PTHR43767:SF1">
    <property type="entry name" value="NONRIBOSOMAL PEPTIDE SYNTHASE PES1 (EUROFUNG)-RELATED"/>
    <property type="match status" value="1"/>
</dbReference>
<dbReference type="RefSeq" id="WP_344626379.1">
    <property type="nucleotide sequence ID" value="NZ_BAAALD010000065.1"/>
</dbReference>
<reference evidence="3" key="1">
    <citation type="journal article" date="2019" name="Int. J. Syst. Evol. Microbiol.">
        <title>The Global Catalogue of Microorganisms (GCM) 10K type strain sequencing project: providing services to taxonomists for standard genome sequencing and annotation.</title>
        <authorList>
            <consortium name="The Broad Institute Genomics Platform"/>
            <consortium name="The Broad Institute Genome Sequencing Center for Infectious Disease"/>
            <person name="Wu L."/>
            <person name="Ma J."/>
        </authorList>
    </citation>
    <scope>NUCLEOTIDE SEQUENCE [LARGE SCALE GENOMIC DNA]</scope>
    <source>
        <strain evidence="3">JCM 13002</strain>
    </source>
</reference>
<sequence>MTALVKPLPLDLGPLFEVLAERRPPIRVELGRPLDLAADGGSSWTTERLADLVRDTAAWLAAAGARPGDRVAVVKRNHWDYVLLACAAVRIGAVPALLSDRVPPDGLAVLLERLEPAVLVTQRDVLGTARSAGHDLTRLARRTVCLDGPAEGALTPDDLRGHPVPAVHRRPDDAPLTVNHTSGTTGVPKLVVHSTRTLIRRLAAFEARRWPVLSARRQDTVASAISFAHGRAVTWTASAFWRAPGTFAILPDSDPSTAAALLRSHPPTILEALPSTYVRWQQLAAGPQNPFRDVRLYISTFDAMHPPTVRTFLSASERRRPLWMQGWGQTETGPLTFRFLTRGALADSEQRHPTTRDLGRPLPGWVRLKVVDPATLAPVRRGEPGLVLTRTGARCLGYLGESDRWEAKAAGPWFNTGDLGVRTRDGRLLLLDREVDMVPGLSCVEVEDVLHDRLPEVEEAVLLAVADGRPLPVLVTGDGELDGERWRRAVHDLPPLAEPVVLDRDAVPRTGTGKVRRHELRERLLAGTAAFGSGRWT</sequence>
<dbReference type="Proteomes" id="UP001499987">
    <property type="component" value="Unassembled WGS sequence"/>
</dbReference>
<dbReference type="SUPFAM" id="SSF56801">
    <property type="entry name" value="Acetyl-CoA synthetase-like"/>
    <property type="match status" value="1"/>
</dbReference>
<feature type="domain" description="AMP-dependent synthetase/ligase" evidence="1">
    <location>
        <begin position="39"/>
        <end position="399"/>
    </location>
</feature>
<dbReference type="EMBL" id="BAAALD010000065">
    <property type="protein sequence ID" value="GAA1105893.1"/>
    <property type="molecule type" value="Genomic_DNA"/>
</dbReference>
<evidence type="ECO:0000313" key="3">
    <source>
        <dbReference type="Proteomes" id="UP001499987"/>
    </source>
</evidence>
<comment type="caution">
    <text evidence="2">The sequence shown here is derived from an EMBL/GenBank/DDBJ whole genome shotgun (WGS) entry which is preliminary data.</text>
</comment>
<accession>A0ABP4EHZ2</accession>
<dbReference type="InterPro" id="IPR050237">
    <property type="entry name" value="ATP-dep_AMP-bd_enzyme"/>
</dbReference>
<evidence type="ECO:0000259" key="1">
    <source>
        <dbReference type="Pfam" id="PF00501"/>
    </source>
</evidence>
<dbReference type="PROSITE" id="PS00455">
    <property type="entry name" value="AMP_BINDING"/>
    <property type="match status" value="1"/>
</dbReference>
<gene>
    <name evidence="2" type="ORF">GCM10009663_54970</name>
</gene>
<name>A0ABP4EHZ2_9ACTN</name>
<dbReference type="InterPro" id="IPR020845">
    <property type="entry name" value="AMP-binding_CS"/>
</dbReference>
<proteinExistence type="predicted"/>
<organism evidence="2 3">
    <name type="scientific">Kitasatospora arboriphila</name>
    <dbReference type="NCBI Taxonomy" id="258052"/>
    <lineage>
        <taxon>Bacteria</taxon>
        <taxon>Bacillati</taxon>
        <taxon>Actinomycetota</taxon>
        <taxon>Actinomycetes</taxon>
        <taxon>Kitasatosporales</taxon>
        <taxon>Streptomycetaceae</taxon>
        <taxon>Kitasatospora</taxon>
    </lineage>
</organism>
<evidence type="ECO:0000313" key="2">
    <source>
        <dbReference type="EMBL" id="GAA1105893.1"/>
    </source>
</evidence>
<keyword evidence="3" id="KW-1185">Reference proteome</keyword>
<dbReference type="InterPro" id="IPR042099">
    <property type="entry name" value="ANL_N_sf"/>
</dbReference>
<dbReference type="Pfam" id="PF00501">
    <property type="entry name" value="AMP-binding"/>
    <property type="match status" value="1"/>
</dbReference>